<keyword evidence="4" id="KW-1185">Reference proteome</keyword>
<name>A0ABT5IX29_9NEIS</name>
<feature type="transmembrane region" description="Helical" evidence="1">
    <location>
        <begin position="212"/>
        <end position="231"/>
    </location>
</feature>
<evidence type="ECO:0000313" key="3">
    <source>
        <dbReference type="EMBL" id="MDC7717119.1"/>
    </source>
</evidence>
<feature type="transmembrane region" description="Helical" evidence="1">
    <location>
        <begin position="6"/>
        <end position="24"/>
    </location>
</feature>
<feature type="transmembrane region" description="Helical" evidence="1">
    <location>
        <begin position="44"/>
        <end position="61"/>
    </location>
</feature>
<feature type="transmembrane region" description="Helical" evidence="1">
    <location>
        <begin position="243"/>
        <end position="265"/>
    </location>
</feature>
<feature type="domain" description="Cytochrome c assembly protein" evidence="2">
    <location>
        <begin position="46"/>
        <end position="268"/>
    </location>
</feature>
<gene>
    <name evidence="3" type="primary">ccsA</name>
    <name evidence="3" type="ORF">PQU95_07795</name>
</gene>
<keyword evidence="1" id="KW-0812">Transmembrane</keyword>
<comment type="caution">
    <text evidence="3">The sequence shown here is derived from an EMBL/GenBank/DDBJ whole genome shotgun (WGS) entry which is preliminary data.</text>
</comment>
<keyword evidence="1" id="KW-1133">Transmembrane helix</keyword>
<dbReference type="InterPro" id="IPR052372">
    <property type="entry name" value="YpjD/HemX"/>
</dbReference>
<dbReference type="PANTHER" id="PTHR38034:SF1">
    <property type="entry name" value="INNER MEMBRANE PROTEIN YPJD"/>
    <property type="match status" value="1"/>
</dbReference>
<feature type="transmembrane region" description="Helical" evidence="1">
    <location>
        <begin position="175"/>
        <end position="200"/>
    </location>
</feature>
<dbReference type="Proteomes" id="UP001219956">
    <property type="component" value="Unassembled WGS sequence"/>
</dbReference>
<feature type="transmembrane region" description="Helical" evidence="1">
    <location>
        <begin position="67"/>
        <end position="86"/>
    </location>
</feature>
<dbReference type="Pfam" id="PF01578">
    <property type="entry name" value="Cytochrom_C_asm"/>
    <property type="match status" value="1"/>
</dbReference>
<evidence type="ECO:0000256" key="1">
    <source>
        <dbReference type="SAM" id="Phobius"/>
    </source>
</evidence>
<sequence length="272" mass="30303">MSGFLFILLILLACGYMGLSWHFLAHWRGVASWQRQPVSEHSLLGILLLMHAAILAMPVLHDGGVRLGVGSVLSLLSWIMLLIFWTGSYFARMEGLQIFLVPLAAIAVLMAEVLPIPHTLYAIDNLAFMLHLLVSLLAYSLFAVGALLAVLMLVQERALHHRRFALARQMPPLLVLENLMFQTLGTGFILLTCSLASGVFFAEEVFGRAVPLNHKVIFGFLSWLVFGGLLVGRKLHGWRGRLAIRWTLAGFALLLFGYIGSKIVLEFVLHRY</sequence>
<dbReference type="RefSeq" id="WP_272751469.1">
    <property type="nucleotide sequence ID" value="NZ_JAQQLF010000008.1"/>
</dbReference>
<reference evidence="3 4" key="1">
    <citation type="submission" date="2023-01" db="EMBL/GenBank/DDBJ databases">
        <title>Novel species of the genus Vogesella isolated from rivers.</title>
        <authorList>
            <person name="Lu H."/>
        </authorList>
    </citation>
    <scope>NUCLEOTIDE SEQUENCE [LARGE SCALE GENOMIC DNA]</scope>
    <source>
        <strain evidence="3 4">DC21W</strain>
    </source>
</reference>
<protein>
    <submittedName>
        <fullName evidence="3">Cytochrome c biogenesis protein CcsA</fullName>
    </submittedName>
</protein>
<feature type="transmembrane region" description="Helical" evidence="1">
    <location>
        <begin position="98"/>
        <end position="116"/>
    </location>
</feature>
<dbReference type="InterPro" id="IPR002541">
    <property type="entry name" value="Cyt_c_assembly"/>
</dbReference>
<keyword evidence="1" id="KW-0472">Membrane</keyword>
<dbReference type="PANTHER" id="PTHR38034">
    <property type="entry name" value="INNER MEMBRANE PROTEIN YPJD"/>
    <property type="match status" value="1"/>
</dbReference>
<proteinExistence type="predicted"/>
<feature type="transmembrane region" description="Helical" evidence="1">
    <location>
        <begin position="128"/>
        <end position="154"/>
    </location>
</feature>
<evidence type="ECO:0000259" key="2">
    <source>
        <dbReference type="Pfam" id="PF01578"/>
    </source>
</evidence>
<dbReference type="EMBL" id="JAQQLF010000008">
    <property type="protein sequence ID" value="MDC7717119.1"/>
    <property type="molecule type" value="Genomic_DNA"/>
</dbReference>
<organism evidence="3 4">
    <name type="scientific">Vogesella aquatica</name>
    <dbReference type="NCBI Taxonomy" id="2984206"/>
    <lineage>
        <taxon>Bacteria</taxon>
        <taxon>Pseudomonadati</taxon>
        <taxon>Pseudomonadota</taxon>
        <taxon>Betaproteobacteria</taxon>
        <taxon>Neisseriales</taxon>
        <taxon>Chromobacteriaceae</taxon>
        <taxon>Vogesella</taxon>
    </lineage>
</organism>
<evidence type="ECO:0000313" key="4">
    <source>
        <dbReference type="Proteomes" id="UP001219956"/>
    </source>
</evidence>
<accession>A0ABT5IX29</accession>